<evidence type="ECO:0000313" key="3">
    <source>
        <dbReference type="EMBL" id="OGD67474.1"/>
    </source>
</evidence>
<feature type="region of interest" description="Disordered" evidence="1">
    <location>
        <begin position="1"/>
        <end position="20"/>
    </location>
</feature>
<sequence>MEDNKNKSAQNQQNPAVQGAVPNLVQNSDISANYKWYSDRATLIALITGFFSFAISLVSVFTR</sequence>
<dbReference type="AlphaFoldDB" id="A0A1F5EJS5"/>
<protein>
    <submittedName>
        <fullName evidence="3">Uncharacterized protein</fullName>
    </submittedName>
</protein>
<reference evidence="3 4" key="1">
    <citation type="journal article" date="2016" name="Nat. Commun.">
        <title>Thousands of microbial genomes shed light on interconnected biogeochemical processes in an aquifer system.</title>
        <authorList>
            <person name="Anantharaman K."/>
            <person name="Brown C.T."/>
            <person name="Hug L.A."/>
            <person name="Sharon I."/>
            <person name="Castelle C.J."/>
            <person name="Probst A.J."/>
            <person name="Thomas B.C."/>
            <person name="Singh A."/>
            <person name="Wilkins M.J."/>
            <person name="Karaoz U."/>
            <person name="Brodie E.L."/>
            <person name="Williams K.H."/>
            <person name="Hubbard S.S."/>
            <person name="Banfield J.F."/>
        </authorList>
    </citation>
    <scope>NUCLEOTIDE SEQUENCE [LARGE SCALE GENOMIC DNA]</scope>
</reference>
<keyword evidence="2" id="KW-0812">Transmembrane</keyword>
<keyword evidence="2" id="KW-1133">Transmembrane helix</keyword>
<organism evidence="3 4">
    <name type="scientific">Candidatus Campbellbacteria bacterium RIFOXYC2_FULL_35_25</name>
    <dbReference type="NCBI Taxonomy" id="1797582"/>
    <lineage>
        <taxon>Bacteria</taxon>
        <taxon>Candidatus Campbelliibacteriota</taxon>
    </lineage>
</organism>
<accession>A0A1F5EJS5</accession>
<evidence type="ECO:0000256" key="1">
    <source>
        <dbReference type="SAM" id="MobiDB-lite"/>
    </source>
</evidence>
<dbReference type="EMBL" id="MFAE01000005">
    <property type="protein sequence ID" value="OGD67474.1"/>
    <property type="molecule type" value="Genomic_DNA"/>
</dbReference>
<evidence type="ECO:0000313" key="4">
    <source>
        <dbReference type="Proteomes" id="UP000179003"/>
    </source>
</evidence>
<gene>
    <name evidence="3" type="ORF">A2442_03150</name>
</gene>
<comment type="caution">
    <text evidence="3">The sequence shown here is derived from an EMBL/GenBank/DDBJ whole genome shotgun (WGS) entry which is preliminary data.</text>
</comment>
<name>A0A1F5EJS5_9BACT</name>
<feature type="transmembrane region" description="Helical" evidence="2">
    <location>
        <begin position="41"/>
        <end position="61"/>
    </location>
</feature>
<keyword evidence="2" id="KW-0472">Membrane</keyword>
<evidence type="ECO:0000256" key="2">
    <source>
        <dbReference type="SAM" id="Phobius"/>
    </source>
</evidence>
<dbReference type="Proteomes" id="UP000179003">
    <property type="component" value="Unassembled WGS sequence"/>
</dbReference>
<proteinExistence type="predicted"/>
<dbReference type="STRING" id="1797582.A2442_03150"/>
<feature type="compositionally biased region" description="Polar residues" evidence="1">
    <location>
        <begin position="7"/>
        <end position="16"/>
    </location>
</feature>